<evidence type="ECO:0000256" key="1">
    <source>
        <dbReference type="SAM" id="Phobius"/>
    </source>
</evidence>
<evidence type="ECO:0000313" key="3">
    <source>
        <dbReference type="Proteomes" id="UP000243297"/>
    </source>
</evidence>
<reference evidence="3" key="1">
    <citation type="submission" date="2017-02" db="EMBL/GenBank/DDBJ databases">
        <authorList>
            <person name="Varghese N."/>
            <person name="Submissions S."/>
        </authorList>
    </citation>
    <scope>NUCLEOTIDE SEQUENCE [LARGE SCALE GENOMIC DNA]</scope>
    <source>
        <strain evidence="3">ATCC 25662</strain>
    </source>
</reference>
<dbReference type="STRING" id="118967.SAMN02745191_0179"/>
<name>A0A1T4JYV7_9FIRM</name>
<dbReference type="RefSeq" id="WP_078710643.1">
    <property type="nucleotide sequence ID" value="NZ_FUWY01000001.1"/>
</dbReference>
<sequence length="101" mass="11887">MIKKRREVSRILYLVIFFVVAGWMIISLTQLQSKLNQEGAKRLEEALGRAAISCYSMEGIYPSSLEYLQQNYGVYIDEQKYHVFYEVIGENIKPEIKVYQR</sequence>
<dbReference type="EMBL" id="FUWY01000001">
    <property type="protein sequence ID" value="SJZ35299.1"/>
    <property type="molecule type" value="Genomic_DNA"/>
</dbReference>
<keyword evidence="1" id="KW-1133">Transmembrane helix</keyword>
<dbReference type="AlphaFoldDB" id="A0A1T4JYV7"/>
<evidence type="ECO:0000313" key="2">
    <source>
        <dbReference type="EMBL" id="SJZ35299.1"/>
    </source>
</evidence>
<gene>
    <name evidence="2" type="ORF">SAMN02745191_0179</name>
</gene>
<dbReference type="OrthoDB" id="9815367at2"/>
<keyword evidence="1" id="KW-0472">Membrane</keyword>
<keyword evidence="3" id="KW-1185">Reference proteome</keyword>
<keyword evidence="1" id="KW-0812">Transmembrane</keyword>
<proteinExistence type="predicted"/>
<organism evidence="2 3">
    <name type="scientific">Anaerorhabdus furcosa</name>
    <dbReference type="NCBI Taxonomy" id="118967"/>
    <lineage>
        <taxon>Bacteria</taxon>
        <taxon>Bacillati</taxon>
        <taxon>Bacillota</taxon>
        <taxon>Erysipelotrichia</taxon>
        <taxon>Erysipelotrichales</taxon>
        <taxon>Erysipelotrichaceae</taxon>
        <taxon>Anaerorhabdus</taxon>
    </lineage>
</organism>
<protein>
    <submittedName>
        <fullName evidence="2">Uncharacterized protein</fullName>
    </submittedName>
</protein>
<feature type="transmembrane region" description="Helical" evidence="1">
    <location>
        <begin position="12"/>
        <end position="31"/>
    </location>
</feature>
<dbReference type="Proteomes" id="UP000243297">
    <property type="component" value="Unassembled WGS sequence"/>
</dbReference>
<accession>A0A1T4JYV7</accession>